<dbReference type="NCBIfam" id="TIGR02779">
    <property type="entry name" value="NHEJ_ligase_lig"/>
    <property type="match status" value="1"/>
</dbReference>
<dbReference type="PROSITE" id="PS50160">
    <property type="entry name" value="DNA_LIGASE_A3"/>
    <property type="match status" value="1"/>
</dbReference>
<keyword evidence="3 6" id="KW-0436">Ligase</keyword>
<dbReference type="CDD" id="cd07971">
    <property type="entry name" value="OBF_DNA_ligase_LigD"/>
    <property type="match status" value="1"/>
</dbReference>
<dbReference type="PANTHER" id="PTHR45674">
    <property type="entry name" value="DNA LIGASE 1/3 FAMILY MEMBER"/>
    <property type="match status" value="1"/>
</dbReference>
<reference evidence="6" key="1">
    <citation type="submission" date="2021-01" db="EMBL/GenBank/DDBJ databases">
        <title>Whole genome shotgun sequence of Actinoplanes capillaceus NBRC 16408.</title>
        <authorList>
            <person name="Komaki H."/>
            <person name="Tamura T."/>
        </authorList>
    </citation>
    <scope>NUCLEOTIDE SEQUENCE [LARGE SCALE GENOMIC DNA]</scope>
    <source>
        <strain evidence="6">NBRC 16408</strain>
    </source>
</reference>
<dbReference type="InterPro" id="IPR012340">
    <property type="entry name" value="NA-bd_OB-fold"/>
</dbReference>
<feature type="domain" description="ATP-dependent DNA ligase family profile" evidence="5">
    <location>
        <begin position="128"/>
        <end position="258"/>
    </location>
</feature>
<gene>
    <name evidence="6" type="ORF">Aca07nite_46740</name>
</gene>
<evidence type="ECO:0000259" key="5">
    <source>
        <dbReference type="PROSITE" id="PS50160"/>
    </source>
</evidence>
<dbReference type="Pfam" id="PF04679">
    <property type="entry name" value="DNA_ligase_A_C"/>
    <property type="match status" value="1"/>
</dbReference>
<dbReference type="InterPro" id="IPR014146">
    <property type="entry name" value="LigD_ligase_dom"/>
</dbReference>
<dbReference type="GO" id="GO:0016874">
    <property type="term" value="F:ligase activity"/>
    <property type="evidence" value="ECO:0007669"/>
    <property type="project" value="UniProtKB-KW"/>
</dbReference>
<dbReference type="Gene3D" id="3.30.470.30">
    <property type="entry name" value="DNA ligase/mRNA capping enzyme"/>
    <property type="match status" value="1"/>
</dbReference>
<evidence type="ECO:0000256" key="4">
    <source>
        <dbReference type="ARBA" id="ARBA00034003"/>
    </source>
</evidence>
<comment type="caution">
    <text evidence="6">The sequence shown here is derived from an EMBL/GenBank/DDBJ whole genome shotgun (WGS) entry which is preliminary data.</text>
</comment>
<dbReference type="InterPro" id="IPR050191">
    <property type="entry name" value="ATP-dep_DNA_ligase"/>
</dbReference>
<dbReference type="CDD" id="cd07906">
    <property type="entry name" value="Adenylation_DNA_ligase_LigD_LigC"/>
    <property type="match status" value="1"/>
</dbReference>
<dbReference type="SUPFAM" id="SSF50249">
    <property type="entry name" value="Nucleic acid-binding proteins"/>
    <property type="match status" value="1"/>
</dbReference>
<evidence type="ECO:0000256" key="1">
    <source>
        <dbReference type="ARBA" id="ARBA00007572"/>
    </source>
</evidence>
<evidence type="ECO:0000313" key="6">
    <source>
        <dbReference type="EMBL" id="GID47399.1"/>
    </source>
</evidence>
<dbReference type="EMBL" id="BOMF01000089">
    <property type="protein sequence ID" value="GID47399.1"/>
    <property type="molecule type" value="Genomic_DNA"/>
</dbReference>
<organism evidence="6">
    <name type="scientific">Actinoplanes campanulatus</name>
    <dbReference type="NCBI Taxonomy" id="113559"/>
    <lineage>
        <taxon>Bacteria</taxon>
        <taxon>Bacillati</taxon>
        <taxon>Actinomycetota</taxon>
        <taxon>Actinomycetes</taxon>
        <taxon>Micromonosporales</taxon>
        <taxon>Micromonosporaceae</taxon>
        <taxon>Actinoplanes</taxon>
    </lineage>
</organism>
<name>A0ABQ3WMF4_9ACTN</name>
<dbReference type="Pfam" id="PF01068">
    <property type="entry name" value="DNA_ligase_A_M"/>
    <property type="match status" value="1"/>
</dbReference>
<proteinExistence type="inferred from homology"/>
<dbReference type="Gene3D" id="2.40.50.140">
    <property type="entry name" value="Nucleic acid-binding proteins"/>
    <property type="match status" value="1"/>
</dbReference>
<dbReference type="SUPFAM" id="SSF56091">
    <property type="entry name" value="DNA ligase/mRNA capping enzyme, catalytic domain"/>
    <property type="match status" value="1"/>
</dbReference>
<dbReference type="InterPro" id="IPR012310">
    <property type="entry name" value="DNA_ligase_ATP-dep_cent"/>
</dbReference>
<dbReference type="InterPro" id="IPR012309">
    <property type="entry name" value="DNA_ligase_ATP-dep_C"/>
</dbReference>
<dbReference type="PANTHER" id="PTHR45674:SF4">
    <property type="entry name" value="DNA LIGASE 1"/>
    <property type="match status" value="1"/>
</dbReference>
<dbReference type="Gene3D" id="3.30.1490.70">
    <property type="match status" value="1"/>
</dbReference>
<comment type="similarity">
    <text evidence="1">Belongs to the ATP-dependent DNA ligase family.</text>
</comment>
<protein>
    <recommendedName>
        <fullName evidence="2">DNA ligase (ATP)</fullName>
        <ecNumber evidence="2">6.5.1.1</ecNumber>
    </recommendedName>
</protein>
<evidence type="ECO:0000256" key="3">
    <source>
        <dbReference type="ARBA" id="ARBA00022598"/>
    </source>
</evidence>
<evidence type="ECO:0000256" key="2">
    <source>
        <dbReference type="ARBA" id="ARBA00012727"/>
    </source>
</evidence>
<comment type="catalytic activity">
    <reaction evidence="4">
        <text>ATP + (deoxyribonucleotide)n-3'-hydroxyl + 5'-phospho-(deoxyribonucleotide)m = (deoxyribonucleotide)n+m + AMP + diphosphate.</text>
        <dbReference type="EC" id="6.5.1.1"/>
    </reaction>
</comment>
<sequence>MFLRMASLGRLRKVNAFAYGDRVSGSPLTPMLATAGRLPVGPDWSYEFKWDGVRVLALFSGGPPALYARSGALVTAAYPEIADLSMPDGTLLDGEMVVLDAAGRPSFTALAERMHVRDRNRATRLAATLPVTYLIFDLLFLDGIDYTGLPYLARRERLEELDLAGARWMVPPSFGDGPATEAAARENHLEGVMAKRSDSVYLPGQRSADWVKVKFDRTGDYVIGGWRPGVRKLGGLLVGVPTPDGLAFRGRVGGGIGAAAEKDLLSRLAPLATTDSPFAAGAVPREDSKGAHWVRPELVAEIRYGNLTPDRRLRFPRFLRLRDDKKPEECADDAS</sequence>
<dbReference type="EC" id="6.5.1.1" evidence="2"/>
<accession>A0ABQ3WMF4</accession>